<evidence type="ECO:0000256" key="1">
    <source>
        <dbReference type="SAM" id="SignalP"/>
    </source>
</evidence>
<sequence length="238" mass="27535">MNTIRFFMFISGLLLSLSHAHAATVEKGKPNQRFTYEVSYLGMSIGEMTQAYQWQGSKVSVDSAADFSFMLFSFGGNQQSELDWDEDKGLFYSRYFQRESEGFSTVKMTATFDQLGQSTEIVNNGETSTFTSDGNQIVDFNAINLQISEGLKRGQTLFEFYMQTSTKVSHYFFEVKGKEMVKTPLGEVEAYRVEQIRKSDRTFVTWFAPKFDHQMVKFEYQRRVLDIEGELIDYRNDI</sequence>
<protein>
    <submittedName>
        <fullName evidence="2">DUF3108 domain-containing protein</fullName>
    </submittedName>
</protein>
<gene>
    <name evidence="2" type="ORF">V6256_08615</name>
</gene>
<evidence type="ECO:0000313" key="2">
    <source>
        <dbReference type="EMBL" id="MEL0629670.1"/>
    </source>
</evidence>
<dbReference type="RefSeq" id="WP_341597782.1">
    <property type="nucleotide sequence ID" value="NZ_JBAKAZ010000027.1"/>
</dbReference>
<reference evidence="2 3" key="1">
    <citation type="submission" date="2024-02" db="EMBL/GenBank/DDBJ databases">
        <title>Bacteria isolated from the canopy kelp, Nereocystis luetkeana.</title>
        <authorList>
            <person name="Pfister C.A."/>
            <person name="Younker I.T."/>
            <person name="Light S.H."/>
        </authorList>
    </citation>
    <scope>NUCLEOTIDE SEQUENCE [LARGE SCALE GENOMIC DNA]</scope>
    <source>
        <strain evidence="2 3">TI.1.05</strain>
    </source>
</reference>
<evidence type="ECO:0000313" key="3">
    <source>
        <dbReference type="Proteomes" id="UP001369082"/>
    </source>
</evidence>
<keyword evidence="1" id="KW-0732">Signal</keyword>
<dbReference type="Gene3D" id="2.40.360.20">
    <property type="match status" value="1"/>
</dbReference>
<feature type="chain" id="PRO_5046198737" evidence="1">
    <location>
        <begin position="23"/>
        <end position="238"/>
    </location>
</feature>
<comment type="caution">
    <text evidence="2">The sequence shown here is derived from an EMBL/GenBank/DDBJ whole genome shotgun (WGS) entry which is preliminary data.</text>
</comment>
<name>A0ABU9GR09_9GAMM</name>
<organism evidence="2 3">
    <name type="scientific">Psychromonas aquatilis</name>
    <dbReference type="NCBI Taxonomy" id="2005072"/>
    <lineage>
        <taxon>Bacteria</taxon>
        <taxon>Pseudomonadati</taxon>
        <taxon>Pseudomonadota</taxon>
        <taxon>Gammaproteobacteria</taxon>
        <taxon>Alteromonadales</taxon>
        <taxon>Psychromonadaceae</taxon>
        <taxon>Psychromonas</taxon>
    </lineage>
</organism>
<dbReference type="InterPro" id="IPR021457">
    <property type="entry name" value="DUF3108"/>
</dbReference>
<dbReference type="EMBL" id="JBAKAZ010000027">
    <property type="protein sequence ID" value="MEL0629670.1"/>
    <property type="molecule type" value="Genomic_DNA"/>
</dbReference>
<accession>A0ABU9GR09</accession>
<dbReference type="Pfam" id="PF11306">
    <property type="entry name" value="DUF3108"/>
    <property type="match status" value="1"/>
</dbReference>
<keyword evidence="3" id="KW-1185">Reference proteome</keyword>
<feature type="signal peptide" evidence="1">
    <location>
        <begin position="1"/>
        <end position="22"/>
    </location>
</feature>
<proteinExistence type="predicted"/>
<dbReference type="Proteomes" id="UP001369082">
    <property type="component" value="Unassembled WGS sequence"/>
</dbReference>